<name>A0AAD6JHS3_9ROSI</name>
<organism evidence="1 2">
    <name type="scientific">Salix udensis</name>
    <dbReference type="NCBI Taxonomy" id="889485"/>
    <lineage>
        <taxon>Eukaryota</taxon>
        <taxon>Viridiplantae</taxon>
        <taxon>Streptophyta</taxon>
        <taxon>Embryophyta</taxon>
        <taxon>Tracheophyta</taxon>
        <taxon>Spermatophyta</taxon>
        <taxon>Magnoliopsida</taxon>
        <taxon>eudicotyledons</taxon>
        <taxon>Gunneridae</taxon>
        <taxon>Pentapetalae</taxon>
        <taxon>rosids</taxon>
        <taxon>fabids</taxon>
        <taxon>Malpighiales</taxon>
        <taxon>Salicaceae</taxon>
        <taxon>Saliceae</taxon>
        <taxon>Salix</taxon>
    </lineage>
</organism>
<keyword evidence="2" id="KW-1185">Reference proteome</keyword>
<sequence length="146" mass="16209">MAPPAPPASSHVNERGAVEFRDLKLKIKSLFSMVGGSRKGFTRKGKRRASTVLQVHGKKKKRGFGMEIDKGFVERKWVANNTKGDTLCSLLQVVLSLIFAKVFGQNQEETAMGSRNLIVAYRQLHREVVVGPPFCVFSCGKRFIAT</sequence>
<evidence type="ECO:0000313" key="2">
    <source>
        <dbReference type="Proteomes" id="UP001162972"/>
    </source>
</evidence>
<protein>
    <submittedName>
        <fullName evidence="1">Uncharacterized protein</fullName>
    </submittedName>
</protein>
<reference evidence="1 2" key="1">
    <citation type="journal article" date="2023" name="Int. J. Mol. Sci.">
        <title>De Novo Assembly and Annotation of 11 Diverse Shrub Willow (Salix) Genomes Reveals Novel Gene Organization in Sex-Linked Regions.</title>
        <authorList>
            <person name="Hyden B."/>
            <person name="Feng K."/>
            <person name="Yates T.B."/>
            <person name="Jawdy S."/>
            <person name="Cereghino C."/>
            <person name="Smart L.B."/>
            <person name="Muchero W."/>
        </authorList>
    </citation>
    <scope>NUCLEOTIDE SEQUENCE [LARGE SCALE GENOMIC DNA]</scope>
    <source>
        <tissue evidence="1">Shoot tip</tissue>
    </source>
</reference>
<accession>A0AAD6JHS3</accession>
<comment type="caution">
    <text evidence="1">The sequence shown here is derived from an EMBL/GenBank/DDBJ whole genome shotgun (WGS) entry which is preliminary data.</text>
</comment>
<dbReference type="EMBL" id="JAPFFJ010000017">
    <property type="protein sequence ID" value="KAJ6404374.1"/>
    <property type="molecule type" value="Genomic_DNA"/>
</dbReference>
<evidence type="ECO:0000313" key="1">
    <source>
        <dbReference type="EMBL" id="KAJ6404374.1"/>
    </source>
</evidence>
<gene>
    <name evidence="1" type="ORF">OIU84_012538</name>
</gene>
<proteinExistence type="predicted"/>
<dbReference type="AlphaFoldDB" id="A0AAD6JHS3"/>
<dbReference type="Proteomes" id="UP001162972">
    <property type="component" value="Chromosome 2"/>
</dbReference>